<gene>
    <name evidence="1" type="ORF">MEUPH1_LOCUS22523</name>
</gene>
<reference evidence="1 2" key="1">
    <citation type="submission" date="2023-01" db="EMBL/GenBank/DDBJ databases">
        <authorList>
            <person name="Whitehead M."/>
        </authorList>
    </citation>
    <scope>NUCLEOTIDE SEQUENCE [LARGE SCALE GENOMIC DNA]</scope>
</reference>
<evidence type="ECO:0008006" key="3">
    <source>
        <dbReference type="Google" id="ProtNLM"/>
    </source>
</evidence>
<comment type="caution">
    <text evidence="1">The sequence shown here is derived from an EMBL/GenBank/DDBJ whole genome shotgun (WGS) entry which is preliminary data.</text>
</comment>
<sequence length="82" mass="9063">MPNIMLMTPQTAIQVPSATISPNGAENPDRTQCSDAGHPCETAGDRCCNNTPGGNHKHGQTYKSRSIWKRTKKFFRIIVLHV</sequence>
<organism evidence="1 2">
    <name type="scientific">Macrosiphum euphorbiae</name>
    <name type="common">potato aphid</name>
    <dbReference type="NCBI Taxonomy" id="13131"/>
    <lineage>
        <taxon>Eukaryota</taxon>
        <taxon>Metazoa</taxon>
        <taxon>Ecdysozoa</taxon>
        <taxon>Arthropoda</taxon>
        <taxon>Hexapoda</taxon>
        <taxon>Insecta</taxon>
        <taxon>Pterygota</taxon>
        <taxon>Neoptera</taxon>
        <taxon>Paraneoptera</taxon>
        <taxon>Hemiptera</taxon>
        <taxon>Sternorrhyncha</taxon>
        <taxon>Aphidomorpha</taxon>
        <taxon>Aphidoidea</taxon>
        <taxon>Aphididae</taxon>
        <taxon>Macrosiphini</taxon>
        <taxon>Macrosiphum</taxon>
    </lineage>
</organism>
<keyword evidence="2" id="KW-1185">Reference proteome</keyword>
<evidence type="ECO:0000313" key="2">
    <source>
        <dbReference type="Proteomes" id="UP001160148"/>
    </source>
</evidence>
<protein>
    <recommendedName>
        <fullName evidence="3">WAP domain-containing protein</fullName>
    </recommendedName>
</protein>
<accession>A0AAV0XJB1</accession>
<dbReference type="Proteomes" id="UP001160148">
    <property type="component" value="Unassembled WGS sequence"/>
</dbReference>
<name>A0AAV0XJB1_9HEMI</name>
<dbReference type="EMBL" id="CARXXK010000005">
    <property type="protein sequence ID" value="CAI6368128.1"/>
    <property type="molecule type" value="Genomic_DNA"/>
</dbReference>
<dbReference type="AlphaFoldDB" id="A0AAV0XJB1"/>
<evidence type="ECO:0000313" key="1">
    <source>
        <dbReference type="EMBL" id="CAI6368128.1"/>
    </source>
</evidence>
<proteinExistence type="predicted"/>